<dbReference type="Pfam" id="PF03120">
    <property type="entry name" value="OB_DNA_ligase"/>
    <property type="match status" value="1"/>
</dbReference>
<evidence type="ECO:0000256" key="8">
    <source>
        <dbReference type="ARBA" id="ARBA00022833"/>
    </source>
</evidence>
<dbReference type="InterPro" id="IPR001357">
    <property type="entry name" value="BRCT_dom"/>
</dbReference>
<dbReference type="Gene3D" id="1.10.287.610">
    <property type="entry name" value="Helix hairpin bin"/>
    <property type="match status" value="1"/>
</dbReference>
<dbReference type="Gene3D" id="6.20.10.30">
    <property type="match status" value="1"/>
</dbReference>
<reference evidence="18 19" key="1">
    <citation type="submission" date="2018-12" db="EMBL/GenBank/DDBJ databases">
        <title>Genome sequence from the cellulolytic species, Caldicellulosiruptor changbaiensis.</title>
        <authorList>
            <person name="Blumer-Schuette S.E."/>
            <person name="Mendoza C."/>
        </authorList>
    </citation>
    <scope>NUCLEOTIDE SEQUENCE [LARGE SCALE GENOMIC DNA]</scope>
    <source>
        <strain evidence="18 19">CBS-Z</strain>
    </source>
</reference>
<comment type="cofactor">
    <cofactor evidence="15">
        <name>Mg(2+)</name>
        <dbReference type="ChEBI" id="CHEBI:18420"/>
    </cofactor>
    <cofactor evidence="15">
        <name>Mn(2+)</name>
        <dbReference type="ChEBI" id="CHEBI:29035"/>
    </cofactor>
</comment>
<protein>
    <recommendedName>
        <fullName evidence="3 15">DNA ligase</fullName>
        <ecNumber evidence="2 15">6.5.1.2</ecNumber>
    </recommendedName>
    <alternativeName>
        <fullName evidence="15">Polydeoxyribonucleotide synthase [NAD(+)]</fullName>
    </alternativeName>
</protein>
<evidence type="ECO:0000256" key="3">
    <source>
        <dbReference type="ARBA" id="ARBA00013308"/>
    </source>
</evidence>
<evidence type="ECO:0000256" key="13">
    <source>
        <dbReference type="ARBA" id="ARBA00034005"/>
    </source>
</evidence>
<name>A0A3T0D6K0_9FIRM</name>
<keyword evidence="8 15" id="KW-0862">Zinc</keyword>
<dbReference type="InterPro" id="IPR004149">
    <property type="entry name" value="Znf_DNAligase_C4"/>
</dbReference>
<feature type="binding site" evidence="15">
    <location>
        <position position="309"/>
    </location>
    <ligand>
        <name>NAD(+)</name>
        <dbReference type="ChEBI" id="CHEBI:57540"/>
    </ligand>
</feature>
<dbReference type="KEGG" id="ccha:ELD05_07660"/>
<dbReference type="GO" id="GO:0003911">
    <property type="term" value="F:DNA ligase (NAD+) activity"/>
    <property type="evidence" value="ECO:0007669"/>
    <property type="project" value="UniProtKB-UniRule"/>
</dbReference>
<dbReference type="InterPro" id="IPR001679">
    <property type="entry name" value="DNA_ligase"/>
</dbReference>
<keyword evidence="19" id="KW-1185">Reference proteome</keyword>
<evidence type="ECO:0000256" key="16">
    <source>
        <dbReference type="RuleBase" id="RU000618"/>
    </source>
</evidence>
<evidence type="ECO:0000256" key="4">
    <source>
        <dbReference type="ARBA" id="ARBA00022598"/>
    </source>
</evidence>
<comment type="function">
    <text evidence="1 15">DNA ligase that catalyzes the formation of phosphodiester linkages between 5'-phosphoryl and 3'-hydroxyl groups in double-stranded DNA using NAD as a coenzyme and as the energy source for the reaction. It is essential for DNA replication and repair of damaged DNA.</text>
</comment>
<keyword evidence="7 15" id="KW-0227">DNA damage</keyword>
<feature type="binding site" evidence="15">
    <location>
        <position position="403"/>
    </location>
    <ligand>
        <name>Zn(2+)</name>
        <dbReference type="ChEBI" id="CHEBI:29105"/>
    </ligand>
</feature>
<dbReference type="CDD" id="cd00114">
    <property type="entry name" value="LIGANc"/>
    <property type="match status" value="1"/>
</dbReference>
<keyword evidence="6 15" id="KW-0479">Metal-binding</keyword>
<dbReference type="NCBIfam" id="NF005932">
    <property type="entry name" value="PRK07956.1"/>
    <property type="match status" value="1"/>
</dbReference>
<dbReference type="Pfam" id="PF12826">
    <property type="entry name" value="HHH_2"/>
    <property type="match status" value="1"/>
</dbReference>
<comment type="catalytic activity">
    <reaction evidence="13 15 16">
        <text>NAD(+) + (deoxyribonucleotide)n-3'-hydroxyl + 5'-phospho-(deoxyribonucleotide)m = (deoxyribonucleotide)n+m + AMP + beta-nicotinamide D-nucleotide.</text>
        <dbReference type="EC" id="6.5.1.2"/>
    </reaction>
</comment>
<dbReference type="InterPro" id="IPR013839">
    <property type="entry name" value="DNAligase_adenylation"/>
</dbReference>
<dbReference type="InterPro" id="IPR003583">
    <property type="entry name" value="Hlx-hairpin-Hlx_DNA-bd_motif"/>
</dbReference>
<feature type="binding site" evidence="15">
    <location>
        <position position="113"/>
    </location>
    <ligand>
        <name>NAD(+)</name>
        <dbReference type="ChEBI" id="CHEBI:57540"/>
    </ligand>
</feature>
<dbReference type="NCBIfam" id="TIGR00575">
    <property type="entry name" value="dnlj"/>
    <property type="match status" value="1"/>
</dbReference>
<dbReference type="FunFam" id="1.10.150.20:FF:000007">
    <property type="entry name" value="DNA ligase"/>
    <property type="match status" value="1"/>
</dbReference>
<keyword evidence="4 15" id="KW-0436">Ligase</keyword>
<feature type="binding site" evidence="15">
    <location>
        <position position="285"/>
    </location>
    <ligand>
        <name>NAD(+)</name>
        <dbReference type="ChEBI" id="CHEBI:57540"/>
    </ligand>
</feature>
<evidence type="ECO:0000256" key="14">
    <source>
        <dbReference type="ARBA" id="ARBA00060881"/>
    </source>
</evidence>
<dbReference type="SMART" id="SM00532">
    <property type="entry name" value="LIGANc"/>
    <property type="match status" value="1"/>
</dbReference>
<dbReference type="SMART" id="SM00278">
    <property type="entry name" value="HhH1"/>
    <property type="match status" value="4"/>
</dbReference>
<keyword evidence="9 15" id="KW-0460">Magnesium</keyword>
<feature type="binding site" evidence="15">
    <location>
        <position position="136"/>
    </location>
    <ligand>
        <name>NAD(+)</name>
        <dbReference type="ChEBI" id="CHEBI:57540"/>
    </ligand>
</feature>
<dbReference type="Gene3D" id="3.40.50.10190">
    <property type="entry name" value="BRCT domain"/>
    <property type="match status" value="1"/>
</dbReference>
<evidence type="ECO:0000256" key="10">
    <source>
        <dbReference type="ARBA" id="ARBA00023027"/>
    </source>
</evidence>
<dbReference type="GO" id="GO:0005829">
    <property type="term" value="C:cytosol"/>
    <property type="evidence" value="ECO:0007669"/>
    <property type="project" value="TreeGrafter"/>
</dbReference>
<dbReference type="PIRSF" id="PIRSF001604">
    <property type="entry name" value="LigA"/>
    <property type="match status" value="1"/>
</dbReference>
<dbReference type="FunFam" id="1.10.287.610:FF:000002">
    <property type="entry name" value="DNA ligase"/>
    <property type="match status" value="1"/>
</dbReference>
<evidence type="ECO:0000256" key="11">
    <source>
        <dbReference type="ARBA" id="ARBA00023204"/>
    </source>
</evidence>
<keyword evidence="11 15" id="KW-0234">DNA repair</keyword>
<dbReference type="EC" id="6.5.1.2" evidence="2 15"/>
<evidence type="ECO:0000256" key="12">
    <source>
        <dbReference type="ARBA" id="ARBA00023211"/>
    </source>
</evidence>
<feature type="binding site" evidence="15">
    <location>
        <begin position="33"/>
        <end position="37"/>
    </location>
    <ligand>
        <name>NAD(+)</name>
        <dbReference type="ChEBI" id="CHEBI:57540"/>
    </ligand>
</feature>
<evidence type="ECO:0000313" key="18">
    <source>
        <dbReference type="EMBL" id="AZT90532.1"/>
    </source>
</evidence>
<dbReference type="GO" id="GO:0046872">
    <property type="term" value="F:metal ion binding"/>
    <property type="evidence" value="ECO:0007669"/>
    <property type="project" value="UniProtKB-KW"/>
</dbReference>
<dbReference type="InterPro" id="IPR041663">
    <property type="entry name" value="DisA/LigA_HHH"/>
</dbReference>
<dbReference type="FunFam" id="2.40.50.140:FF:000012">
    <property type="entry name" value="DNA ligase"/>
    <property type="match status" value="1"/>
</dbReference>
<dbReference type="Pfam" id="PF00533">
    <property type="entry name" value="BRCT"/>
    <property type="match status" value="1"/>
</dbReference>
<dbReference type="PROSITE" id="PS01055">
    <property type="entry name" value="DNA_LIGASE_N1"/>
    <property type="match status" value="1"/>
</dbReference>
<dbReference type="Proteomes" id="UP000282930">
    <property type="component" value="Chromosome"/>
</dbReference>
<feature type="active site" description="N6-AMP-lysine intermediate" evidence="15">
    <location>
        <position position="115"/>
    </location>
</feature>
<dbReference type="Gene3D" id="2.40.50.140">
    <property type="entry name" value="Nucleic acid-binding proteins"/>
    <property type="match status" value="1"/>
</dbReference>
<dbReference type="SUPFAM" id="SSF56091">
    <property type="entry name" value="DNA ligase/mRNA capping enzyme, catalytic domain"/>
    <property type="match status" value="1"/>
</dbReference>
<dbReference type="Pfam" id="PF03119">
    <property type="entry name" value="DNA_ligase_ZBD"/>
    <property type="match status" value="1"/>
</dbReference>
<feature type="binding site" evidence="15">
    <location>
        <begin position="82"/>
        <end position="83"/>
    </location>
    <ligand>
        <name>NAD(+)</name>
        <dbReference type="ChEBI" id="CHEBI:57540"/>
    </ligand>
</feature>
<dbReference type="RefSeq" id="WP_127351960.1">
    <property type="nucleotide sequence ID" value="NZ_CP034791.1"/>
</dbReference>
<dbReference type="GO" id="GO:0003677">
    <property type="term" value="F:DNA binding"/>
    <property type="evidence" value="ECO:0007669"/>
    <property type="project" value="InterPro"/>
</dbReference>
<gene>
    <name evidence="15 18" type="primary">ligA</name>
    <name evidence="18" type="ORF">ELD05_07660</name>
</gene>
<keyword evidence="12 15" id="KW-0464">Manganese</keyword>
<evidence type="ECO:0000256" key="9">
    <source>
        <dbReference type="ARBA" id="ARBA00022842"/>
    </source>
</evidence>
<feature type="binding site" evidence="15">
    <location>
        <position position="170"/>
    </location>
    <ligand>
        <name>NAD(+)</name>
        <dbReference type="ChEBI" id="CHEBI:57540"/>
    </ligand>
</feature>
<evidence type="ECO:0000256" key="1">
    <source>
        <dbReference type="ARBA" id="ARBA00004067"/>
    </source>
</evidence>
<evidence type="ECO:0000256" key="5">
    <source>
        <dbReference type="ARBA" id="ARBA00022705"/>
    </source>
</evidence>
<feature type="domain" description="BRCT" evidence="17">
    <location>
        <begin position="583"/>
        <end position="672"/>
    </location>
</feature>
<dbReference type="InterPro" id="IPR033136">
    <property type="entry name" value="DNA_ligase_CS"/>
</dbReference>
<feature type="binding site" evidence="15">
    <location>
        <position position="426"/>
    </location>
    <ligand>
        <name>Zn(2+)</name>
        <dbReference type="ChEBI" id="CHEBI:29105"/>
    </ligand>
</feature>
<feature type="binding site" evidence="15">
    <location>
        <position position="406"/>
    </location>
    <ligand>
        <name>Zn(2+)</name>
        <dbReference type="ChEBI" id="CHEBI:29105"/>
    </ligand>
</feature>
<dbReference type="GO" id="GO:0006260">
    <property type="term" value="P:DNA replication"/>
    <property type="evidence" value="ECO:0007669"/>
    <property type="project" value="UniProtKB-KW"/>
</dbReference>
<dbReference type="PANTHER" id="PTHR23389:SF9">
    <property type="entry name" value="DNA LIGASE"/>
    <property type="match status" value="1"/>
</dbReference>
<evidence type="ECO:0000313" key="19">
    <source>
        <dbReference type="Proteomes" id="UP000282930"/>
    </source>
</evidence>
<dbReference type="InterPro" id="IPR018239">
    <property type="entry name" value="DNA_ligase_AS"/>
</dbReference>
<keyword evidence="10 15" id="KW-0520">NAD</keyword>
<dbReference type="CDD" id="cd17748">
    <property type="entry name" value="BRCT_DNA_ligase_like"/>
    <property type="match status" value="1"/>
</dbReference>
<dbReference type="PROSITE" id="PS01056">
    <property type="entry name" value="DNA_LIGASE_N2"/>
    <property type="match status" value="1"/>
</dbReference>
<dbReference type="InterPro" id="IPR012340">
    <property type="entry name" value="NA-bd_OB-fold"/>
</dbReference>
<dbReference type="SUPFAM" id="SSF47781">
    <property type="entry name" value="RuvA domain 2-like"/>
    <property type="match status" value="1"/>
</dbReference>
<dbReference type="Gene3D" id="3.30.470.30">
    <property type="entry name" value="DNA ligase/mRNA capping enzyme"/>
    <property type="match status" value="1"/>
</dbReference>
<organism evidence="18 19">
    <name type="scientific">Caldicellulosiruptor changbaiensis</name>
    <dbReference type="NCBI Taxonomy" id="1222016"/>
    <lineage>
        <taxon>Bacteria</taxon>
        <taxon>Bacillati</taxon>
        <taxon>Bacillota</taxon>
        <taxon>Bacillota incertae sedis</taxon>
        <taxon>Caldicellulosiruptorales</taxon>
        <taxon>Caldicellulosiruptoraceae</taxon>
        <taxon>Caldicellulosiruptor</taxon>
    </lineage>
</organism>
<dbReference type="FunFam" id="1.10.150.20:FF:000006">
    <property type="entry name" value="DNA ligase"/>
    <property type="match status" value="1"/>
</dbReference>
<evidence type="ECO:0000259" key="17">
    <source>
        <dbReference type="PROSITE" id="PS50172"/>
    </source>
</evidence>
<proteinExistence type="inferred from homology"/>
<sequence>MSEFIKKRIRELVDLINYHDYKYYVEDNPEISDYEYDMLYRELVELEKQYPEYIFPDSPTQRVGGKVKEGFKEVVHRVPLLSLSNVFSEGELYDFDRRLRELLGTDDFNYVVEYKIDGLSVALEYENGLFVRGATRGDGNVGEDVTENLKTIRSIPLKLKDDINIVVRGEVFMPKDEFIKLNQEREENEEPLFANPRNAAAGSLRQLDPRITAQRKLDIFVFNVQWCEKELKTHDEALRYLKYLGFKVSPDYVVCSNIKEAYEAIKKVEEKRGLLPFEIDGAVVKLNQLALRDVAGSTAKSPRWAVAYKFPPEKKETKLIDIEVNVGRTGILTPTAVLEPVRISGSVVSRATLHNMDYIRQKDIRIGDTVIVQKAAEIIPEVVEVVFSKRTGNERIFEMPKKCPVCGADVIKFEDEVAYRCTGVECPAKSYRLILHFVSRDAMDITGMGEMIVKNLFERGLIKTPADIYDLKFDDLVNLERFGVKSTNNLLKAIEASKKRPLDRLIFALGIRHIGQKAAKTLAEHISSIDDLFTITEEELLKLPDFGEKMAKSVVTFFRQDQTKHLIERLKKAGVNTVAEKKAKSDILKGYTFVLTGALSKYSRSQAKEILESLGARVSESVSKKTTAVIVGEDPGSKLTKAQELNVKILYEQDFERLISAKSHEEVEKILME</sequence>
<dbReference type="FunFam" id="3.30.470.30:FF:000001">
    <property type="entry name" value="DNA ligase"/>
    <property type="match status" value="1"/>
</dbReference>
<dbReference type="InterPro" id="IPR013840">
    <property type="entry name" value="DNAligase_N"/>
</dbReference>
<evidence type="ECO:0000256" key="7">
    <source>
        <dbReference type="ARBA" id="ARBA00022763"/>
    </source>
</evidence>
<dbReference type="Gene3D" id="1.10.150.20">
    <property type="entry name" value="5' to 3' exonuclease, C-terminal subdomain"/>
    <property type="match status" value="2"/>
</dbReference>
<accession>A0A3T0D6K0</accession>
<dbReference type="AlphaFoldDB" id="A0A3T0D6K0"/>
<evidence type="ECO:0000256" key="6">
    <source>
        <dbReference type="ARBA" id="ARBA00022723"/>
    </source>
</evidence>
<evidence type="ECO:0000256" key="2">
    <source>
        <dbReference type="ARBA" id="ARBA00012722"/>
    </source>
</evidence>
<dbReference type="GO" id="GO:0006281">
    <property type="term" value="P:DNA repair"/>
    <property type="evidence" value="ECO:0007669"/>
    <property type="project" value="UniProtKB-KW"/>
</dbReference>
<dbReference type="EMBL" id="CP034791">
    <property type="protein sequence ID" value="AZT90532.1"/>
    <property type="molecule type" value="Genomic_DNA"/>
</dbReference>
<dbReference type="InterPro" id="IPR010994">
    <property type="entry name" value="RuvA_2-like"/>
</dbReference>
<dbReference type="InterPro" id="IPR004150">
    <property type="entry name" value="NAD_DNA_ligase_OB"/>
</dbReference>
<keyword evidence="5 15" id="KW-0235">DNA replication</keyword>
<dbReference type="PROSITE" id="PS50172">
    <property type="entry name" value="BRCT"/>
    <property type="match status" value="1"/>
</dbReference>
<dbReference type="SMART" id="SM00292">
    <property type="entry name" value="BRCT"/>
    <property type="match status" value="1"/>
</dbReference>
<dbReference type="PANTHER" id="PTHR23389">
    <property type="entry name" value="CHROMOSOME TRANSMISSION FIDELITY FACTOR 18"/>
    <property type="match status" value="1"/>
</dbReference>
<evidence type="ECO:0000256" key="15">
    <source>
        <dbReference type="HAMAP-Rule" id="MF_01588"/>
    </source>
</evidence>
<dbReference type="SUPFAM" id="SSF50249">
    <property type="entry name" value="Nucleic acid-binding proteins"/>
    <property type="match status" value="1"/>
</dbReference>
<dbReference type="Pfam" id="PF01653">
    <property type="entry name" value="DNA_ligase_aden"/>
    <property type="match status" value="1"/>
</dbReference>
<comment type="similarity">
    <text evidence="14 15">Belongs to the NAD-dependent DNA ligase family. LigA subfamily.</text>
</comment>
<dbReference type="HAMAP" id="MF_01588">
    <property type="entry name" value="DNA_ligase_A"/>
    <property type="match status" value="1"/>
</dbReference>
<dbReference type="SUPFAM" id="SSF52113">
    <property type="entry name" value="BRCT domain"/>
    <property type="match status" value="1"/>
</dbReference>
<feature type="binding site" evidence="15">
    <location>
        <position position="421"/>
    </location>
    <ligand>
        <name>Zn(2+)</name>
        <dbReference type="ChEBI" id="CHEBI:29105"/>
    </ligand>
</feature>
<dbReference type="InterPro" id="IPR036420">
    <property type="entry name" value="BRCT_dom_sf"/>
</dbReference>